<organism evidence="2">
    <name type="scientific">marine sediment metagenome</name>
    <dbReference type="NCBI Taxonomy" id="412755"/>
    <lineage>
        <taxon>unclassified sequences</taxon>
        <taxon>metagenomes</taxon>
        <taxon>ecological metagenomes</taxon>
    </lineage>
</organism>
<gene>
    <name evidence="2" type="ORF">LCGC14_1372950</name>
</gene>
<evidence type="ECO:0000313" key="2">
    <source>
        <dbReference type="EMBL" id="KKM77145.1"/>
    </source>
</evidence>
<keyword evidence="1" id="KW-0812">Transmembrane</keyword>
<feature type="transmembrane region" description="Helical" evidence="1">
    <location>
        <begin position="32"/>
        <end position="50"/>
    </location>
</feature>
<name>A0A0F9MK55_9ZZZZ</name>
<keyword evidence="1" id="KW-1133">Transmembrane helix</keyword>
<proteinExistence type="predicted"/>
<protein>
    <submittedName>
        <fullName evidence="2">Uncharacterized protein</fullName>
    </submittedName>
</protein>
<evidence type="ECO:0000256" key="1">
    <source>
        <dbReference type="SAM" id="Phobius"/>
    </source>
</evidence>
<accession>A0A0F9MK55</accession>
<comment type="caution">
    <text evidence="2">The sequence shown here is derived from an EMBL/GenBank/DDBJ whole genome shotgun (WGS) entry which is preliminary data.</text>
</comment>
<dbReference type="EMBL" id="LAZR01008689">
    <property type="protein sequence ID" value="KKM77145.1"/>
    <property type="molecule type" value="Genomic_DNA"/>
</dbReference>
<sequence>MSHYIYTHPGEAYLDEIKVITKTCKRRKLSDWTLGFLLLKALLTYGYRYVRLLVKPK</sequence>
<reference evidence="2" key="1">
    <citation type="journal article" date="2015" name="Nature">
        <title>Complex archaea that bridge the gap between prokaryotes and eukaryotes.</title>
        <authorList>
            <person name="Spang A."/>
            <person name="Saw J.H."/>
            <person name="Jorgensen S.L."/>
            <person name="Zaremba-Niedzwiedzka K."/>
            <person name="Martijn J."/>
            <person name="Lind A.E."/>
            <person name="van Eijk R."/>
            <person name="Schleper C."/>
            <person name="Guy L."/>
            <person name="Ettema T.J."/>
        </authorList>
    </citation>
    <scope>NUCLEOTIDE SEQUENCE</scope>
</reference>
<dbReference type="AlphaFoldDB" id="A0A0F9MK55"/>
<keyword evidence="1" id="KW-0472">Membrane</keyword>